<feature type="region of interest" description="Disordered" evidence="1">
    <location>
        <begin position="1"/>
        <end position="55"/>
    </location>
</feature>
<keyword evidence="4" id="KW-1185">Reference proteome</keyword>
<comment type="caution">
    <text evidence="3">The sequence shown here is derived from an EMBL/GenBank/DDBJ whole genome shotgun (WGS) entry which is preliminary data.</text>
</comment>
<dbReference type="InterPro" id="IPR008523">
    <property type="entry name" value="DUF805"/>
</dbReference>
<sequence>MSTPHSYGSQPGDQQTSDSTHYDAAPATDQYRPGDAPGYDQGGYQQRGSQPGVPVGPGQAVKRFYKKYAQFSGRASRSEYWWVALCMFLVYGLFMVLIGTVGSEVVNSNTVTSATSYSYSVRSEPNGLGIFLSLLFLVFLLAHIIPSIALAVRRLHDVNMSGFLYLLSLIPFLGPLILLVFYLLPPNPAGARFDR</sequence>
<evidence type="ECO:0000256" key="1">
    <source>
        <dbReference type="SAM" id="MobiDB-lite"/>
    </source>
</evidence>
<dbReference type="Proteomes" id="UP001558481">
    <property type="component" value="Unassembled WGS sequence"/>
</dbReference>
<dbReference type="RefSeq" id="WP_368629371.1">
    <property type="nucleotide sequence ID" value="NZ_JAYWLU010000007.1"/>
</dbReference>
<feature type="compositionally biased region" description="Low complexity" evidence="1">
    <location>
        <begin position="46"/>
        <end position="55"/>
    </location>
</feature>
<proteinExistence type="predicted"/>
<organism evidence="3 4">
    <name type="scientific">Kocuria carniphila</name>
    <dbReference type="NCBI Taxonomy" id="262208"/>
    <lineage>
        <taxon>Bacteria</taxon>
        <taxon>Bacillati</taxon>
        <taxon>Actinomycetota</taxon>
        <taxon>Actinomycetes</taxon>
        <taxon>Micrococcales</taxon>
        <taxon>Micrococcaceae</taxon>
        <taxon>Kocuria</taxon>
    </lineage>
</organism>
<feature type="compositionally biased region" description="Polar residues" evidence="1">
    <location>
        <begin position="1"/>
        <end position="19"/>
    </location>
</feature>
<feature type="transmembrane region" description="Helical" evidence="2">
    <location>
        <begin position="80"/>
        <end position="101"/>
    </location>
</feature>
<feature type="transmembrane region" description="Helical" evidence="2">
    <location>
        <begin position="128"/>
        <end position="151"/>
    </location>
</feature>
<reference evidence="3 4" key="1">
    <citation type="journal article" date="2024" name="Fungal Genet. Biol.">
        <title>The porcine skin microbiome exhibits broad fungal antagonism.</title>
        <authorList>
            <person name="De La Cruz K.F."/>
            <person name="Townsend E.C."/>
            <person name="Alex Cheong J.Z."/>
            <person name="Salamzade R."/>
            <person name="Liu A."/>
            <person name="Sandstrom S."/>
            <person name="Davila E."/>
            <person name="Huang L."/>
            <person name="Xu K.H."/>
            <person name="Wu S.Y."/>
            <person name="Meudt J.J."/>
            <person name="Shanmuganayagam D."/>
            <person name="Gibson A.L.F."/>
            <person name="Kalan L.R."/>
        </authorList>
    </citation>
    <scope>NUCLEOTIDE SEQUENCE [LARGE SCALE GENOMIC DNA]</scope>
    <source>
        <strain evidence="3 4">LK2625</strain>
    </source>
</reference>
<keyword evidence="2" id="KW-0812">Transmembrane</keyword>
<dbReference type="PANTHER" id="PTHR34980:SF2">
    <property type="entry name" value="INNER MEMBRANE PROTEIN YHAH-RELATED"/>
    <property type="match status" value="1"/>
</dbReference>
<dbReference type="Pfam" id="PF05656">
    <property type="entry name" value="DUF805"/>
    <property type="match status" value="1"/>
</dbReference>
<accession>A0ABV3V2J8</accession>
<evidence type="ECO:0000256" key="2">
    <source>
        <dbReference type="SAM" id="Phobius"/>
    </source>
</evidence>
<keyword evidence="2" id="KW-1133">Transmembrane helix</keyword>
<keyword evidence="2" id="KW-0472">Membrane</keyword>
<name>A0ABV3V2J8_9MICC</name>
<dbReference type="EMBL" id="JAYWLU010000007">
    <property type="protein sequence ID" value="MEX3594722.1"/>
    <property type="molecule type" value="Genomic_DNA"/>
</dbReference>
<feature type="transmembrane region" description="Helical" evidence="2">
    <location>
        <begin position="163"/>
        <end position="184"/>
    </location>
</feature>
<evidence type="ECO:0000313" key="3">
    <source>
        <dbReference type="EMBL" id="MEX3594722.1"/>
    </source>
</evidence>
<evidence type="ECO:0000313" key="4">
    <source>
        <dbReference type="Proteomes" id="UP001558481"/>
    </source>
</evidence>
<protein>
    <submittedName>
        <fullName evidence="3">DUF805 domain-containing protein</fullName>
    </submittedName>
</protein>
<dbReference type="PANTHER" id="PTHR34980">
    <property type="entry name" value="INNER MEMBRANE PROTEIN-RELATED-RELATED"/>
    <property type="match status" value="1"/>
</dbReference>
<gene>
    <name evidence="3" type="ORF">VVR66_08355</name>
</gene>